<dbReference type="InterPro" id="IPR029052">
    <property type="entry name" value="Metallo-depent_PP-like"/>
</dbReference>
<reference evidence="2" key="2">
    <citation type="journal article" date="2021" name="PeerJ">
        <title>Extensive microbial diversity within the chicken gut microbiome revealed by metagenomics and culture.</title>
        <authorList>
            <person name="Gilroy R."/>
            <person name="Ravi A."/>
            <person name="Getino M."/>
            <person name="Pursley I."/>
            <person name="Horton D.L."/>
            <person name="Alikhan N.F."/>
            <person name="Baker D."/>
            <person name="Gharbi K."/>
            <person name="Hall N."/>
            <person name="Watson M."/>
            <person name="Adriaenssens E.M."/>
            <person name="Foster-Nyarko E."/>
            <person name="Jarju S."/>
            <person name="Secka A."/>
            <person name="Antonio M."/>
            <person name="Oren A."/>
            <person name="Chaudhuri R.R."/>
            <person name="La Ragione R."/>
            <person name="Hildebrand F."/>
            <person name="Pallen M.J."/>
        </authorList>
    </citation>
    <scope>NUCLEOTIDE SEQUENCE</scope>
    <source>
        <strain evidence="2">B1-20833</strain>
    </source>
</reference>
<evidence type="ECO:0000313" key="2">
    <source>
        <dbReference type="EMBL" id="MBO8452852.1"/>
    </source>
</evidence>
<dbReference type="AlphaFoldDB" id="A0A9D9HIY6"/>
<comment type="caution">
    <text evidence="2">The sequence shown here is derived from an EMBL/GenBank/DDBJ whole genome shotgun (WGS) entry which is preliminary data.</text>
</comment>
<name>A0A9D9HIY6_9BACT</name>
<gene>
    <name evidence="2" type="ORF">IAC06_08260</name>
</gene>
<dbReference type="InterPro" id="IPR032288">
    <property type="entry name" value="Metallophos_C"/>
</dbReference>
<organism evidence="2 3">
    <name type="scientific">Candidatus Cryptobacteroides intestinavium</name>
    <dbReference type="NCBI Taxonomy" id="2840766"/>
    <lineage>
        <taxon>Bacteria</taxon>
        <taxon>Pseudomonadati</taxon>
        <taxon>Bacteroidota</taxon>
        <taxon>Bacteroidia</taxon>
        <taxon>Bacteroidales</taxon>
        <taxon>Candidatus Cryptobacteroides</taxon>
    </lineage>
</organism>
<feature type="domain" description="Calcineurin-like phosphoesterase C-terminal" evidence="1">
    <location>
        <begin position="111"/>
        <end position="195"/>
    </location>
</feature>
<dbReference type="PANTHER" id="PTHR43143">
    <property type="entry name" value="METALLOPHOSPHOESTERASE, CALCINEURIN SUPERFAMILY"/>
    <property type="match status" value="1"/>
</dbReference>
<dbReference type="PANTHER" id="PTHR43143:SF1">
    <property type="entry name" value="SERINE_THREONINE-PROTEIN PHOSPHATASE CPPED1"/>
    <property type="match status" value="1"/>
</dbReference>
<dbReference type="InterPro" id="IPR051918">
    <property type="entry name" value="STPP_CPPED1"/>
</dbReference>
<protein>
    <submittedName>
        <fullName evidence="2">Calcineurin-like phosphoesterase C-terminal domain-containing protein</fullName>
    </submittedName>
</protein>
<sequence>MRTGIFSLFGLIYKGAFCRMFGPTYYSFDRGRVHYVVFYLSRGYVGYIEESQLEWLERDLALVEPGSTVIVFMHIPTFSREARAGNSSKEESNRITANRNALYRISDSLLEHVHPPLGGLFWQSPWSSDGVPWGYMVYEIDGDDVTWYYKPVGKGPEMQFSAFPVGEDPLNPACVVVNVWNWDPDWKVCWYEDGVFRGFRFGRICRADL</sequence>
<accession>A0A9D9HIY6</accession>
<dbReference type="Gene3D" id="3.60.21.10">
    <property type="match status" value="1"/>
</dbReference>
<dbReference type="Proteomes" id="UP000823661">
    <property type="component" value="Unassembled WGS sequence"/>
</dbReference>
<proteinExistence type="predicted"/>
<evidence type="ECO:0000259" key="1">
    <source>
        <dbReference type="Pfam" id="PF16370"/>
    </source>
</evidence>
<dbReference type="Pfam" id="PF16370">
    <property type="entry name" value="MetallophosC"/>
    <property type="match status" value="1"/>
</dbReference>
<evidence type="ECO:0000313" key="3">
    <source>
        <dbReference type="Proteomes" id="UP000823661"/>
    </source>
</evidence>
<reference evidence="2" key="1">
    <citation type="submission" date="2020-10" db="EMBL/GenBank/DDBJ databases">
        <authorList>
            <person name="Gilroy R."/>
        </authorList>
    </citation>
    <scope>NUCLEOTIDE SEQUENCE</scope>
    <source>
        <strain evidence="2">B1-20833</strain>
    </source>
</reference>
<dbReference type="SUPFAM" id="SSF56300">
    <property type="entry name" value="Metallo-dependent phosphatases"/>
    <property type="match status" value="1"/>
</dbReference>
<dbReference type="EMBL" id="JADIMI010000079">
    <property type="protein sequence ID" value="MBO8452852.1"/>
    <property type="molecule type" value="Genomic_DNA"/>
</dbReference>